<dbReference type="EMBL" id="BMGL01000006">
    <property type="protein sequence ID" value="GGE11857.1"/>
    <property type="molecule type" value="Genomic_DNA"/>
</dbReference>
<dbReference type="GO" id="GO:0016757">
    <property type="term" value="F:glycosyltransferase activity"/>
    <property type="evidence" value="ECO:0007669"/>
    <property type="project" value="UniProtKB-KW"/>
</dbReference>
<evidence type="ECO:0000256" key="1">
    <source>
        <dbReference type="ARBA" id="ARBA00006739"/>
    </source>
</evidence>
<comment type="caution">
    <text evidence="6">The sequence shown here is derived from an EMBL/GenBank/DDBJ whole genome shotgun (WGS) entry which is preliminary data.</text>
</comment>
<keyword evidence="4" id="KW-0472">Membrane</keyword>
<gene>
    <name evidence="6" type="ORF">GCM10010831_11630</name>
</gene>
<dbReference type="Gene3D" id="3.90.550.10">
    <property type="entry name" value="Spore Coat Polysaccharide Biosynthesis Protein SpsA, Chain A"/>
    <property type="match status" value="1"/>
</dbReference>
<dbReference type="PANTHER" id="PTHR43630">
    <property type="entry name" value="POLY-BETA-1,6-N-ACETYL-D-GLUCOSAMINE SYNTHASE"/>
    <property type="match status" value="1"/>
</dbReference>
<feature type="domain" description="Glycosyltransferase 2-like" evidence="5">
    <location>
        <begin position="45"/>
        <end position="176"/>
    </location>
</feature>
<feature type="transmembrane region" description="Helical" evidence="4">
    <location>
        <begin position="333"/>
        <end position="353"/>
    </location>
</feature>
<evidence type="ECO:0000313" key="7">
    <source>
        <dbReference type="Proteomes" id="UP000599688"/>
    </source>
</evidence>
<feature type="transmembrane region" description="Helical" evidence="4">
    <location>
        <begin position="12"/>
        <end position="31"/>
    </location>
</feature>
<keyword evidence="4" id="KW-0812">Transmembrane</keyword>
<dbReference type="Proteomes" id="UP000599688">
    <property type="component" value="Unassembled WGS sequence"/>
</dbReference>
<comment type="similarity">
    <text evidence="1">Belongs to the glycosyltransferase 2 family.</text>
</comment>
<evidence type="ECO:0000256" key="3">
    <source>
        <dbReference type="ARBA" id="ARBA00022679"/>
    </source>
</evidence>
<protein>
    <submittedName>
        <fullName evidence="6">Glycosyl transferase family 2</fullName>
    </submittedName>
</protein>
<evidence type="ECO:0000259" key="5">
    <source>
        <dbReference type="Pfam" id="PF00535"/>
    </source>
</evidence>
<keyword evidence="3 6" id="KW-0808">Transferase</keyword>
<evidence type="ECO:0000313" key="6">
    <source>
        <dbReference type="EMBL" id="GGE11857.1"/>
    </source>
</evidence>
<dbReference type="AlphaFoldDB" id="A0A917E7A1"/>
<keyword evidence="4" id="KW-1133">Transmembrane helix</keyword>
<accession>A0A917E7A1</accession>
<keyword evidence="2" id="KW-0328">Glycosyltransferase</keyword>
<name>A0A917E7A1_9FLAO</name>
<sequence length="364" mass="41777">MYVFAVFENLFFLAALLYIFYLISFLKLLFLKKNISYNSSQTFISVLICAKNEAKNLQNNLAFILDQDYPNFEVIVVNDKSTDHTEAVLRQFQQNNSKLRCFSSTGNSSKKTALQLAKTNAQGNIFVLTDADCYIPSANWLKLITQPINDTEQVVLGYAPNFKKNTFLNALQNYETLTTALQYLSAALYNSPYMAVGRNLAYTKTISQEINLSNKENKLLSGDDDLWLQHAAKKSKIKIQIKPDSFAYSHAEDSLLKWWNQKRRHITTANYYRLKDKIILASIFITKFYFWAFTVGMLFFTTSTNSKIALLCVLTCMLLIYNKASTKFKSGNLWLISPILDFSLICFQISLFISNLVSPIKKWK</sequence>
<reference evidence="6 7" key="1">
    <citation type="journal article" date="2014" name="Int. J. Syst. Evol. Microbiol.">
        <title>Complete genome sequence of Corynebacterium casei LMG S-19264T (=DSM 44701T), isolated from a smear-ripened cheese.</title>
        <authorList>
            <consortium name="US DOE Joint Genome Institute (JGI-PGF)"/>
            <person name="Walter F."/>
            <person name="Albersmeier A."/>
            <person name="Kalinowski J."/>
            <person name="Ruckert C."/>
        </authorList>
    </citation>
    <scope>NUCLEOTIDE SEQUENCE [LARGE SCALE GENOMIC DNA]</scope>
    <source>
        <strain evidence="6 7">CGMCC 1.12925</strain>
    </source>
</reference>
<keyword evidence="7" id="KW-1185">Reference proteome</keyword>
<organism evidence="6 7">
    <name type="scientific">Psychroflexus salis</name>
    <dbReference type="NCBI Taxonomy" id="1526574"/>
    <lineage>
        <taxon>Bacteria</taxon>
        <taxon>Pseudomonadati</taxon>
        <taxon>Bacteroidota</taxon>
        <taxon>Flavobacteriia</taxon>
        <taxon>Flavobacteriales</taxon>
        <taxon>Flavobacteriaceae</taxon>
        <taxon>Psychroflexus</taxon>
    </lineage>
</organism>
<dbReference type="Pfam" id="PF00535">
    <property type="entry name" value="Glycos_transf_2"/>
    <property type="match status" value="1"/>
</dbReference>
<dbReference type="SUPFAM" id="SSF53448">
    <property type="entry name" value="Nucleotide-diphospho-sugar transferases"/>
    <property type="match status" value="1"/>
</dbReference>
<evidence type="ECO:0000256" key="2">
    <source>
        <dbReference type="ARBA" id="ARBA00022676"/>
    </source>
</evidence>
<proteinExistence type="inferred from homology"/>
<dbReference type="PANTHER" id="PTHR43630:SF1">
    <property type="entry name" value="POLY-BETA-1,6-N-ACETYL-D-GLUCOSAMINE SYNTHASE"/>
    <property type="match status" value="1"/>
</dbReference>
<evidence type="ECO:0000256" key="4">
    <source>
        <dbReference type="SAM" id="Phobius"/>
    </source>
</evidence>
<feature type="transmembrane region" description="Helical" evidence="4">
    <location>
        <begin position="278"/>
        <end position="300"/>
    </location>
</feature>
<dbReference type="InterPro" id="IPR001173">
    <property type="entry name" value="Glyco_trans_2-like"/>
</dbReference>
<dbReference type="InterPro" id="IPR029044">
    <property type="entry name" value="Nucleotide-diphossugar_trans"/>
</dbReference>